<organism evidence="6 7">
    <name type="scientific">Gnathostoma spinigerum</name>
    <dbReference type="NCBI Taxonomy" id="75299"/>
    <lineage>
        <taxon>Eukaryota</taxon>
        <taxon>Metazoa</taxon>
        <taxon>Ecdysozoa</taxon>
        <taxon>Nematoda</taxon>
        <taxon>Chromadorea</taxon>
        <taxon>Rhabditida</taxon>
        <taxon>Spirurina</taxon>
        <taxon>Gnathostomatomorpha</taxon>
        <taxon>Gnathostomatoidea</taxon>
        <taxon>Gnathostomatidae</taxon>
        <taxon>Gnathostoma</taxon>
    </lineage>
</organism>
<dbReference type="Pfam" id="PF05193">
    <property type="entry name" value="Peptidase_M16_C"/>
    <property type="match status" value="1"/>
</dbReference>
<reference evidence="6 7" key="1">
    <citation type="submission" date="2024-08" db="EMBL/GenBank/DDBJ databases">
        <title>Gnathostoma spinigerum genome.</title>
        <authorList>
            <person name="Gonzalez-Bertolin B."/>
            <person name="Monzon S."/>
            <person name="Zaballos A."/>
            <person name="Jimenez P."/>
            <person name="Dekumyoy P."/>
            <person name="Varona S."/>
            <person name="Cuesta I."/>
            <person name="Sumanam S."/>
            <person name="Adisakwattana P."/>
            <person name="Gasser R.B."/>
            <person name="Hernandez-Gonzalez A."/>
            <person name="Young N.D."/>
            <person name="Perteguer M.J."/>
        </authorList>
    </citation>
    <scope>NUCLEOTIDE SEQUENCE [LARGE SCALE GENOMIC DNA]</scope>
    <source>
        <strain evidence="6">AL3</strain>
        <tissue evidence="6">Liver</tissue>
    </source>
</reference>
<dbReference type="Gene3D" id="3.30.830.10">
    <property type="entry name" value="Metalloenzyme, LuxS/M16 peptidase-like"/>
    <property type="match status" value="2"/>
</dbReference>
<dbReference type="Pfam" id="PF00675">
    <property type="entry name" value="Peptidase_M16"/>
    <property type="match status" value="1"/>
</dbReference>
<evidence type="ECO:0000313" key="6">
    <source>
        <dbReference type="EMBL" id="MFH4980686.1"/>
    </source>
</evidence>
<dbReference type="GO" id="GO:0005739">
    <property type="term" value="C:mitochondrion"/>
    <property type="evidence" value="ECO:0007669"/>
    <property type="project" value="UniProtKB-SubCell"/>
</dbReference>
<dbReference type="InterPro" id="IPR011765">
    <property type="entry name" value="Pept_M16_N"/>
</dbReference>
<dbReference type="SUPFAM" id="SSF63411">
    <property type="entry name" value="LuxS/MPP-like metallohydrolase"/>
    <property type="match status" value="2"/>
</dbReference>
<evidence type="ECO:0000256" key="1">
    <source>
        <dbReference type="ARBA" id="ARBA00004173"/>
    </source>
</evidence>
<evidence type="ECO:0000259" key="5">
    <source>
        <dbReference type="Pfam" id="PF05193"/>
    </source>
</evidence>
<dbReference type="FunFam" id="3.30.830.10:FF:000021">
    <property type="entry name" value="Cytochrome b-c1 complex subunit 2"/>
    <property type="match status" value="1"/>
</dbReference>
<keyword evidence="2" id="KW-0809">Transit peptide</keyword>
<keyword evidence="3" id="KW-0496">Mitochondrion</keyword>
<evidence type="ECO:0000256" key="2">
    <source>
        <dbReference type="ARBA" id="ARBA00022946"/>
    </source>
</evidence>
<dbReference type="InterPro" id="IPR011249">
    <property type="entry name" value="Metalloenz_LuxS/M16"/>
</dbReference>
<name>A0ABD6EN35_9BILA</name>
<evidence type="ECO:0000259" key="4">
    <source>
        <dbReference type="Pfam" id="PF00675"/>
    </source>
</evidence>
<proteinExistence type="predicted"/>
<dbReference type="InterPro" id="IPR050361">
    <property type="entry name" value="MPP/UQCRC_Complex"/>
</dbReference>
<dbReference type="Proteomes" id="UP001608902">
    <property type="component" value="Unassembled WGS sequence"/>
</dbReference>
<comment type="subcellular location">
    <subcellularLocation>
        <location evidence="1">Mitochondrion</location>
    </subcellularLocation>
</comment>
<dbReference type="FunFam" id="3.30.830.10:FF:000039">
    <property type="entry name" value="Ubiquinol-cytochrome c reductase core subunit 2"/>
    <property type="match status" value="1"/>
</dbReference>
<keyword evidence="7" id="KW-1185">Reference proteome</keyword>
<dbReference type="GO" id="GO:0016020">
    <property type="term" value="C:membrane"/>
    <property type="evidence" value="ECO:0007669"/>
    <property type="project" value="UniProtKB-ARBA"/>
</dbReference>
<feature type="domain" description="Peptidase M16 C-terminal" evidence="5">
    <location>
        <begin position="202"/>
        <end position="368"/>
    </location>
</feature>
<sequence>MVISCRTLRLLGSMLSRHFCIIAKRSASTAAKSHGAVSGVEEKVSRLPNGLIVASVDLRGAVSQLCLAFRAGSRYEQPSEAGLVHHLRNVIGTDSNSYLGAQMLWQCGSAGANLVSSVTRDFFAVQMSIIRDHASIGLSLLGELSQPAFKPWDVEERVETLYADRAYLQPYDILMDKLHHAAYRNGPLGNALYSKRSKFGKIKFDQLAKFAASRFVSGEAALVGVNVDHNQIISYAAEQLTLPNGKGQKTRSSPYFGGEIHHLSVEKFAHVAIVGQGAHLGMCTKDKAVQAVMSAALCHGQSTEFSNTAGNGIIEQALYKASSGYPFGVSAINELHSDSGLFGIYLVAGGEHVTPLVDAAVKTLKSFSIPVEALHKAKSIARTSVLTRAESSFDVAFDRAAQLLVSDQAVSPAELVNEIDKVTVEDVLKALRTMTSKLTIVSHGNISQVPYLDEL</sequence>
<comment type="caution">
    <text evidence="6">The sequence shown here is derived from an EMBL/GenBank/DDBJ whole genome shotgun (WGS) entry which is preliminary data.</text>
</comment>
<dbReference type="PANTHER" id="PTHR11851">
    <property type="entry name" value="METALLOPROTEASE"/>
    <property type="match status" value="1"/>
</dbReference>
<dbReference type="PANTHER" id="PTHR11851:SF226">
    <property type="entry name" value="CYTOCHROME B-C1 COMPLEX SUBUNIT 2, MITOCHONDRIAL"/>
    <property type="match status" value="1"/>
</dbReference>
<protein>
    <submittedName>
        <fullName evidence="6">Uncharacterized protein</fullName>
    </submittedName>
</protein>
<gene>
    <name evidence="6" type="ORF">AB6A40_007395</name>
</gene>
<feature type="domain" description="Peptidase M16 N-terminal" evidence="4">
    <location>
        <begin position="55"/>
        <end position="193"/>
    </location>
</feature>
<dbReference type="InterPro" id="IPR007863">
    <property type="entry name" value="Peptidase_M16_C"/>
</dbReference>
<evidence type="ECO:0000256" key="3">
    <source>
        <dbReference type="ARBA" id="ARBA00023128"/>
    </source>
</evidence>
<dbReference type="AlphaFoldDB" id="A0ABD6EN35"/>
<dbReference type="EMBL" id="JBGFUD010005928">
    <property type="protein sequence ID" value="MFH4980686.1"/>
    <property type="molecule type" value="Genomic_DNA"/>
</dbReference>
<accession>A0ABD6EN35</accession>
<evidence type="ECO:0000313" key="7">
    <source>
        <dbReference type="Proteomes" id="UP001608902"/>
    </source>
</evidence>